<dbReference type="Proteomes" id="UP000254330">
    <property type="component" value="Unassembled WGS sequence"/>
</dbReference>
<comment type="caution">
    <text evidence="2">The sequence shown here is derived from an EMBL/GenBank/DDBJ whole genome shotgun (WGS) entry which is preliminary data.</text>
</comment>
<evidence type="ECO:0000313" key="2">
    <source>
        <dbReference type="EMBL" id="STX08899.1"/>
    </source>
</evidence>
<feature type="transmembrane region" description="Helical" evidence="1">
    <location>
        <begin position="44"/>
        <end position="62"/>
    </location>
</feature>
<reference evidence="3 5" key="2">
    <citation type="submission" date="2019-03" db="EMBL/GenBank/DDBJ databases">
        <title>Genomic Encyclopedia of Type Strains, Phase IV (KMG-IV): sequencing the most valuable type-strain genomes for metagenomic binning, comparative biology and taxonomic classification.</title>
        <authorList>
            <person name="Goeker M."/>
        </authorList>
    </citation>
    <scope>NUCLEOTIDE SEQUENCE [LARGE SCALE GENOMIC DNA]</scope>
    <source>
        <strain evidence="3 5">DSM 20580</strain>
    </source>
</reference>
<organism evidence="2 4">
    <name type="scientific">Kurthia zopfii</name>
    <dbReference type="NCBI Taxonomy" id="1650"/>
    <lineage>
        <taxon>Bacteria</taxon>
        <taxon>Bacillati</taxon>
        <taxon>Bacillota</taxon>
        <taxon>Bacilli</taxon>
        <taxon>Bacillales</taxon>
        <taxon>Caryophanaceae</taxon>
        <taxon>Kurthia</taxon>
    </lineage>
</organism>
<evidence type="ECO:0000313" key="3">
    <source>
        <dbReference type="EMBL" id="TDR34923.1"/>
    </source>
</evidence>
<sequence>MKKLFFVLFIFLPVLNLVITTSIGIFMRGEPFWPVFSDKLAVMGIYYFLISIITFLFFHKIIEKAVNTKR</sequence>
<dbReference type="EMBL" id="SNZG01000034">
    <property type="protein sequence ID" value="TDR34923.1"/>
    <property type="molecule type" value="Genomic_DNA"/>
</dbReference>
<evidence type="ECO:0000313" key="5">
    <source>
        <dbReference type="Proteomes" id="UP000294641"/>
    </source>
</evidence>
<evidence type="ECO:0000313" key="4">
    <source>
        <dbReference type="Proteomes" id="UP000254330"/>
    </source>
</evidence>
<proteinExistence type="predicted"/>
<evidence type="ECO:0000256" key="1">
    <source>
        <dbReference type="SAM" id="Phobius"/>
    </source>
</evidence>
<dbReference type="EMBL" id="UGNP01000001">
    <property type="protein sequence ID" value="STX08899.1"/>
    <property type="molecule type" value="Genomic_DNA"/>
</dbReference>
<dbReference type="Proteomes" id="UP000294641">
    <property type="component" value="Unassembled WGS sequence"/>
</dbReference>
<keyword evidence="1" id="KW-1133">Transmembrane helix</keyword>
<keyword evidence="1" id="KW-0472">Membrane</keyword>
<name>A0A8B4Q6E5_9BACL</name>
<dbReference type="AlphaFoldDB" id="A0A8B4Q6E5"/>
<reference evidence="2 4" key="1">
    <citation type="submission" date="2018-06" db="EMBL/GenBank/DDBJ databases">
        <authorList>
            <consortium name="Pathogen Informatics"/>
            <person name="Doyle S."/>
        </authorList>
    </citation>
    <scope>NUCLEOTIDE SEQUENCE [LARGE SCALE GENOMIC DNA]</scope>
    <source>
        <strain evidence="2 4">NCTC10597</strain>
    </source>
</reference>
<accession>A0A8B4Q6E5</accession>
<keyword evidence="5" id="KW-1185">Reference proteome</keyword>
<keyword evidence="1" id="KW-0812">Transmembrane</keyword>
<gene>
    <name evidence="3" type="ORF">DFR61_1342</name>
    <name evidence="2" type="ORF">NCTC10597_00567</name>
</gene>
<protein>
    <submittedName>
        <fullName evidence="2">Uncharacterized protein</fullName>
    </submittedName>
</protein>